<dbReference type="STRING" id="1223545.GS4_26_00120"/>
<keyword evidence="2" id="KW-1185">Reference proteome</keyword>
<sequence length="331" mass="36347">MSDITITHTAADGTLVEGTSKGDGTNTILKAHGFRWFRTLGVWGIAGSRDRQPNEPKIERARSALTEAGHTVTVDIDRTHRDTATVEADKADRQQARADALENKADRHRARADAAWDAEQRAAAALPPGGEPIHVGHHSEGRHRRAIDNAHRKFRHAMDADTQATTTAQRADTAARGTERRYNPRTVANRIEKLEAEQRADQRALDGHTRTLFITSDGQRAVDITPAATGERREQITAAMAQRGDELTHWHAVRAEQIATGQTGDYRRETISAGDQVRDSFGHWLPVLRANPKTVTVERPAPFGGRMIRGTIPYQDLTGHQSAATIDDAAG</sequence>
<evidence type="ECO:0008006" key="3">
    <source>
        <dbReference type="Google" id="ProtNLM"/>
    </source>
</evidence>
<reference evidence="1 2" key="1">
    <citation type="submission" date="2013-01" db="EMBL/GenBank/DDBJ databases">
        <title>Whole genome shotgun sequence of Gordonia soli NBRC 108243.</title>
        <authorList>
            <person name="Isaki-Nakamura S."/>
            <person name="Hosoyama A."/>
            <person name="Tsuchikane K."/>
            <person name="Ando Y."/>
            <person name="Baba S."/>
            <person name="Ohji S."/>
            <person name="Hamada M."/>
            <person name="Tamura T."/>
            <person name="Yamazoe A."/>
            <person name="Yamazaki S."/>
            <person name="Fujita N."/>
        </authorList>
    </citation>
    <scope>NUCLEOTIDE SEQUENCE [LARGE SCALE GENOMIC DNA]</scope>
    <source>
        <strain evidence="1 2">NBRC 108243</strain>
    </source>
</reference>
<accession>M0QLM5</accession>
<evidence type="ECO:0000313" key="2">
    <source>
        <dbReference type="Proteomes" id="UP000011666"/>
    </source>
</evidence>
<dbReference type="EMBL" id="BANX01000026">
    <property type="protein sequence ID" value="GAC69565.1"/>
    <property type="molecule type" value="Genomic_DNA"/>
</dbReference>
<dbReference type="RefSeq" id="WP_007622772.1">
    <property type="nucleotide sequence ID" value="NZ_BANX01000026.1"/>
</dbReference>
<comment type="caution">
    <text evidence="1">The sequence shown here is derived from an EMBL/GenBank/DDBJ whole genome shotgun (WGS) entry which is preliminary data.</text>
</comment>
<dbReference type="Proteomes" id="UP000011666">
    <property type="component" value="Unassembled WGS sequence"/>
</dbReference>
<proteinExistence type="predicted"/>
<dbReference type="AlphaFoldDB" id="M0QLM5"/>
<protein>
    <recommendedName>
        <fullName evidence="3">DUF3560 domain-containing protein</fullName>
    </recommendedName>
</protein>
<evidence type="ECO:0000313" key="1">
    <source>
        <dbReference type="EMBL" id="GAC69565.1"/>
    </source>
</evidence>
<name>M0QLM5_9ACTN</name>
<dbReference type="InterPro" id="IPR021944">
    <property type="entry name" value="DUF3560"/>
</dbReference>
<dbReference type="Pfam" id="PF12083">
    <property type="entry name" value="DUF3560"/>
    <property type="match status" value="1"/>
</dbReference>
<dbReference type="eggNOG" id="ENOG5032SUJ">
    <property type="taxonomic scope" value="Bacteria"/>
</dbReference>
<gene>
    <name evidence="1" type="ORF">GS4_26_00120</name>
</gene>
<dbReference type="OrthoDB" id="9803716at2"/>
<organism evidence="1 2">
    <name type="scientific">Gordonia soli NBRC 108243</name>
    <dbReference type="NCBI Taxonomy" id="1223545"/>
    <lineage>
        <taxon>Bacteria</taxon>
        <taxon>Bacillati</taxon>
        <taxon>Actinomycetota</taxon>
        <taxon>Actinomycetes</taxon>
        <taxon>Mycobacteriales</taxon>
        <taxon>Gordoniaceae</taxon>
        <taxon>Gordonia</taxon>
    </lineage>
</organism>